<feature type="transmembrane region" description="Helical" evidence="1">
    <location>
        <begin position="97"/>
        <end position="117"/>
    </location>
</feature>
<evidence type="ECO:0000256" key="1">
    <source>
        <dbReference type="SAM" id="Phobius"/>
    </source>
</evidence>
<feature type="transmembrane region" description="Helical" evidence="1">
    <location>
        <begin position="6"/>
        <end position="33"/>
    </location>
</feature>
<dbReference type="InterPro" id="IPR046487">
    <property type="entry name" value="DUF6580"/>
</dbReference>
<keyword evidence="1" id="KW-1133">Transmembrane helix</keyword>
<name>A0A2U3L1C7_9BACT</name>
<evidence type="ECO:0000313" key="3">
    <source>
        <dbReference type="Proteomes" id="UP000238701"/>
    </source>
</evidence>
<keyword evidence="1" id="KW-0472">Membrane</keyword>
<evidence type="ECO:0000313" key="2">
    <source>
        <dbReference type="EMBL" id="SPF45734.1"/>
    </source>
</evidence>
<reference evidence="3" key="1">
    <citation type="submission" date="2018-02" db="EMBL/GenBank/DDBJ databases">
        <authorList>
            <person name="Hausmann B."/>
        </authorList>
    </citation>
    <scope>NUCLEOTIDE SEQUENCE [LARGE SCALE GENOMIC DNA]</scope>
    <source>
        <strain evidence="3">Peat soil MAG SbA1</strain>
    </source>
</reference>
<feature type="transmembrane region" description="Helical" evidence="1">
    <location>
        <begin position="66"/>
        <end position="85"/>
    </location>
</feature>
<feature type="transmembrane region" description="Helical" evidence="1">
    <location>
        <begin position="137"/>
        <end position="162"/>
    </location>
</feature>
<dbReference type="Pfam" id="PF20221">
    <property type="entry name" value="DUF6580"/>
    <property type="match status" value="1"/>
</dbReference>
<gene>
    <name evidence="2" type="ORF">SBA1_600037</name>
</gene>
<dbReference type="Proteomes" id="UP000238701">
    <property type="component" value="Unassembled WGS sequence"/>
</dbReference>
<dbReference type="OrthoDB" id="9806699at2"/>
<accession>A0A2U3L1C7</accession>
<dbReference type="EMBL" id="OMOD01000156">
    <property type="protein sequence ID" value="SPF45734.1"/>
    <property type="molecule type" value="Genomic_DNA"/>
</dbReference>
<organism evidence="2 3">
    <name type="scientific">Candidatus Sulfotelmatobacter kueseliae</name>
    <dbReference type="NCBI Taxonomy" id="2042962"/>
    <lineage>
        <taxon>Bacteria</taxon>
        <taxon>Pseudomonadati</taxon>
        <taxon>Acidobacteriota</taxon>
        <taxon>Terriglobia</taxon>
        <taxon>Terriglobales</taxon>
        <taxon>Candidatus Korobacteraceae</taxon>
        <taxon>Candidatus Sulfotelmatobacter</taxon>
    </lineage>
</organism>
<proteinExistence type="predicted"/>
<feature type="transmembrane region" description="Helical" evidence="1">
    <location>
        <begin position="40"/>
        <end position="60"/>
    </location>
</feature>
<dbReference type="AlphaFoldDB" id="A0A2U3L1C7"/>
<keyword evidence="1" id="KW-0812">Transmembrane</keyword>
<sequence length="175" mass="19358">MLAYIFVLFAVAVRFLPHPLAFTPVGASLLFFGARGSRRWIWAPLALLAASDVVLTTLVYRYPFSWDHFVTWAWYAGMLLLGTTLKQNGGALRILGAALAGSVSFFVLSNFAVWAAWEMYPRTFAGLMACYDAGLPYFRRALAGDVLFTCVMFATPVLLSVLAQRRQRPGNHIAA</sequence>
<protein>
    <submittedName>
        <fullName evidence="2">Putative membrane protein</fullName>
    </submittedName>
</protein>